<evidence type="ECO:0000313" key="2">
    <source>
        <dbReference type="EMBL" id="GAA58139.1"/>
    </source>
</evidence>
<reference evidence="2" key="1">
    <citation type="journal article" date="2011" name="Genome Biol.">
        <title>The draft genome of the carcinogenic human liver fluke Clonorchis sinensis.</title>
        <authorList>
            <person name="Wang X."/>
            <person name="Chen W."/>
            <person name="Huang Y."/>
            <person name="Sun J."/>
            <person name="Men J."/>
            <person name="Liu H."/>
            <person name="Luo F."/>
            <person name="Guo L."/>
            <person name="Lv X."/>
            <person name="Deng C."/>
            <person name="Zhou C."/>
            <person name="Fan Y."/>
            <person name="Li X."/>
            <person name="Huang L."/>
            <person name="Hu Y."/>
            <person name="Liang C."/>
            <person name="Hu X."/>
            <person name="Xu J."/>
            <person name="Yu X."/>
        </authorList>
    </citation>
    <scope>NUCLEOTIDE SEQUENCE [LARGE SCALE GENOMIC DNA]</scope>
    <source>
        <strain evidence="2">Henan</strain>
    </source>
</reference>
<feature type="non-terminal residue" evidence="2">
    <location>
        <position position="318"/>
    </location>
</feature>
<protein>
    <submittedName>
        <fullName evidence="2">Uncharacterized protein</fullName>
    </submittedName>
</protein>
<feature type="compositionally biased region" description="Basic and acidic residues" evidence="1">
    <location>
        <begin position="58"/>
        <end position="69"/>
    </location>
</feature>
<feature type="region of interest" description="Disordered" evidence="1">
    <location>
        <begin position="157"/>
        <end position="176"/>
    </location>
</feature>
<dbReference type="Proteomes" id="UP000008909">
    <property type="component" value="Unassembled WGS sequence"/>
</dbReference>
<organism evidence="2 3">
    <name type="scientific">Clonorchis sinensis</name>
    <name type="common">Chinese liver fluke</name>
    <dbReference type="NCBI Taxonomy" id="79923"/>
    <lineage>
        <taxon>Eukaryota</taxon>
        <taxon>Metazoa</taxon>
        <taxon>Spiralia</taxon>
        <taxon>Lophotrochozoa</taxon>
        <taxon>Platyhelminthes</taxon>
        <taxon>Trematoda</taxon>
        <taxon>Digenea</taxon>
        <taxon>Opisthorchiida</taxon>
        <taxon>Opisthorchiata</taxon>
        <taxon>Opisthorchiidae</taxon>
        <taxon>Clonorchis</taxon>
    </lineage>
</organism>
<accession>G7YYW0</accession>
<keyword evidence="3" id="KW-1185">Reference proteome</keyword>
<evidence type="ECO:0000313" key="3">
    <source>
        <dbReference type="Proteomes" id="UP000008909"/>
    </source>
</evidence>
<evidence type="ECO:0000256" key="1">
    <source>
        <dbReference type="SAM" id="MobiDB-lite"/>
    </source>
</evidence>
<dbReference type="EMBL" id="DF145379">
    <property type="protein sequence ID" value="GAA58139.1"/>
    <property type="molecule type" value="Genomic_DNA"/>
</dbReference>
<reference key="2">
    <citation type="submission" date="2011-10" db="EMBL/GenBank/DDBJ databases">
        <title>The genome and transcriptome sequence of Clonorchis sinensis provide insights into the carcinogenic liver fluke.</title>
        <authorList>
            <person name="Wang X."/>
            <person name="Huang Y."/>
            <person name="Chen W."/>
            <person name="Liu H."/>
            <person name="Guo L."/>
            <person name="Chen Y."/>
            <person name="Luo F."/>
            <person name="Zhou W."/>
            <person name="Sun J."/>
            <person name="Mao Q."/>
            <person name="Liang P."/>
            <person name="Zhou C."/>
            <person name="Tian Y."/>
            <person name="Men J."/>
            <person name="Lv X."/>
            <person name="Huang L."/>
            <person name="Zhou J."/>
            <person name="Hu Y."/>
            <person name="Li R."/>
            <person name="Zhang F."/>
            <person name="Lei H."/>
            <person name="Li X."/>
            <person name="Hu X."/>
            <person name="Liang C."/>
            <person name="Xu J."/>
            <person name="Wu Z."/>
            <person name="Yu X."/>
        </authorList>
    </citation>
    <scope>NUCLEOTIDE SEQUENCE</scope>
    <source>
        <strain>Henan</strain>
    </source>
</reference>
<proteinExistence type="predicted"/>
<gene>
    <name evidence="2" type="ORF">CLF_113607</name>
</gene>
<feature type="region of interest" description="Disordered" evidence="1">
    <location>
        <begin position="52"/>
        <end position="73"/>
    </location>
</feature>
<dbReference type="AlphaFoldDB" id="G7YYW0"/>
<sequence>MIYTGDLFKQAKLQGHQELTTVNTSPNAIGYRELRKKVNIIRRLLCRPVSEHTSFPGRAEDSPLERASKAEIPPTKQAQSLLGSVLSKPDHESLHADWLRKNGSKRTLGLLVTLSSPSAVQKILGRIVSTQKAYPTIRRLSEDRSLEARKIDHCSSREEVQKRLPDGASSADPKLKAKPTMGIASCAPTATPDSSFYSTTGEPLTFTGSDALNEVSLTWTERPKYVGLSALLSVRDGNGAAVNSTPKSQLLSWTGSDKRSQVAKPTGKPTTCADVDIGECCENRASTEAVKVPISSSTPSKVASLIVDTTVAQDHDNQ</sequence>
<name>G7YYW0_CLOSI</name>